<dbReference type="Proteomes" id="UP000824041">
    <property type="component" value="Unassembled WGS sequence"/>
</dbReference>
<name>A0A9D2IT16_9FIRM</name>
<reference evidence="1" key="1">
    <citation type="journal article" date="2021" name="PeerJ">
        <title>Extensive microbial diversity within the chicken gut microbiome revealed by metagenomics and culture.</title>
        <authorList>
            <person name="Gilroy R."/>
            <person name="Ravi A."/>
            <person name="Getino M."/>
            <person name="Pursley I."/>
            <person name="Horton D.L."/>
            <person name="Alikhan N.F."/>
            <person name="Baker D."/>
            <person name="Gharbi K."/>
            <person name="Hall N."/>
            <person name="Watson M."/>
            <person name="Adriaenssens E.M."/>
            <person name="Foster-Nyarko E."/>
            <person name="Jarju S."/>
            <person name="Secka A."/>
            <person name="Antonio M."/>
            <person name="Oren A."/>
            <person name="Chaudhuri R.R."/>
            <person name="La Ragione R."/>
            <person name="Hildebrand F."/>
            <person name="Pallen M.J."/>
        </authorList>
    </citation>
    <scope>NUCLEOTIDE SEQUENCE</scope>
    <source>
        <strain evidence="1">14324</strain>
    </source>
</reference>
<accession>A0A9D2IT16</accession>
<comment type="caution">
    <text evidence="1">The sequence shown here is derived from an EMBL/GenBank/DDBJ whole genome shotgun (WGS) entry which is preliminary data.</text>
</comment>
<dbReference type="AlphaFoldDB" id="A0A9D2IT16"/>
<gene>
    <name evidence="1" type="ORF">IAA21_04750</name>
</gene>
<evidence type="ECO:0000313" key="1">
    <source>
        <dbReference type="EMBL" id="HIZ22094.1"/>
    </source>
</evidence>
<dbReference type="EMBL" id="DXBU01000063">
    <property type="protein sequence ID" value="HIZ22094.1"/>
    <property type="molecule type" value="Genomic_DNA"/>
</dbReference>
<sequence length="53" mass="6021">MENRTDSYTESAAGVPKAAELTDACVEKIQQFERELNKQGFWNIALVAYQLKN</sequence>
<reference evidence="1" key="2">
    <citation type="submission" date="2021-04" db="EMBL/GenBank/DDBJ databases">
        <authorList>
            <person name="Gilroy R."/>
        </authorList>
    </citation>
    <scope>NUCLEOTIDE SEQUENCE</scope>
    <source>
        <strain evidence="1">14324</strain>
    </source>
</reference>
<organism evidence="1 2">
    <name type="scientific">Candidatus Blautia faecigallinarum</name>
    <dbReference type="NCBI Taxonomy" id="2838488"/>
    <lineage>
        <taxon>Bacteria</taxon>
        <taxon>Bacillati</taxon>
        <taxon>Bacillota</taxon>
        <taxon>Clostridia</taxon>
        <taxon>Lachnospirales</taxon>
        <taxon>Lachnospiraceae</taxon>
        <taxon>Blautia</taxon>
    </lineage>
</organism>
<protein>
    <submittedName>
        <fullName evidence="1">Uncharacterized protein</fullName>
    </submittedName>
</protein>
<evidence type="ECO:0000313" key="2">
    <source>
        <dbReference type="Proteomes" id="UP000824041"/>
    </source>
</evidence>
<proteinExistence type="predicted"/>